<reference evidence="2" key="1">
    <citation type="journal article" date="2014" name="Int. J. Syst. Evol. Microbiol.">
        <title>Complete genome sequence of Corynebacterium casei LMG S-19264T (=DSM 44701T), isolated from a smear-ripened cheese.</title>
        <authorList>
            <consortium name="US DOE Joint Genome Institute (JGI-PGF)"/>
            <person name="Walter F."/>
            <person name="Albersmeier A."/>
            <person name="Kalinowski J."/>
            <person name="Ruckert C."/>
        </authorList>
    </citation>
    <scope>NUCLEOTIDE SEQUENCE</scope>
    <source>
        <strain evidence="2">JCM 19831</strain>
    </source>
</reference>
<dbReference type="EMBL" id="BMPI01000118">
    <property type="protein sequence ID" value="GGM88409.1"/>
    <property type="molecule type" value="Genomic_DNA"/>
</dbReference>
<evidence type="ECO:0000313" key="2">
    <source>
        <dbReference type="EMBL" id="GGM88409.1"/>
    </source>
</evidence>
<comment type="caution">
    <text evidence="2">The sequence shown here is derived from an EMBL/GenBank/DDBJ whole genome shotgun (WGS) entry which is preliminary data.</text>
</comment>
<feature type="region of interest" description="Disordered" evidence="1">
    <location>
        <begin position="60"/>
        <end position="80"/>
    </location>
</feature>
<keyword evidence="3" id="KW-1185">Reference proteome</keyword>
<proteinExistence type="predicted"/>
<protein>
    <submittedName>
        <fullName evidence="2">Uncharacterized protein</fullName>
    </submittedName>
</protein>
<accession>A0A917UF51</accession>
<evidence type="ECO:0000256" key="1">
    <source>
        <dbReference type="SAM" id="MobiDB-lite"/>
    </source>
</evidence>
<reference evidence="2" key="2">
    <citation type="submission" date="2020-09" db="EMBL/GenBank/DDBJ databases">
        <authorList>
            <person name="Sun Q."/>
            <person name="Ohkuma M."/>
        </authorList>
    </citation>
    <scope>NUCLEOTIDE SEQUENCE</scope>
    <source>
        <strain evidence="2">JCM 19831</strain>
    </source>
</reference>
<dbReference type="AlphaFoldDB" id="A0A917UF51"/>
<gene>
    <name evidence="2" type="ORF">GCM10007977_108020</name>
</gene>
<sequence length="161" mass="16953">MVPQVWNGSGVADGEDESDGTQFGPRVPVRTGGRMPCIGRVALRRTVTTATTAMVTATVTMPQGRSSHQAELSDTGGTVADAGAWDTERVAVPSIAKRHRGYSPVSCRASQLAVRRRDGRRPGRAGWDMGSHNGHEPSSHTPSATQTGRSDPSHPPSGRDG</sequence>
<feature type="compositionally biased region" description="Polar residues" evidence="1">
    <location>
        <begin position="139"/>
        <end position="150"/>
    </location>
</feature>
<name>A0A917UF51_9ACTN</name>
<evidence type="ECO:0000313" key="3">
    <source>
        <dbReference type="Proteomes" id="UP000642070"/>
    </source>
</evidence>
<feature type="region of interest" description="Disordered" evidence="1">
    <location>
        <begin position="98"/>
        <end position="161"/>
    </location>
</feature>
<organism evidence="2 3">
    <name type="scientific">Dactylosporangium sucinum</name>
    <dbReference type="NCBI Taxonomy" id="1424081"/>
    <lineage>
        <taxon>Bacteria</taxon>
        <taxon>Bacillati</taxon>
        <taxon>Actinomycetota</taxon>
        <taxon>Actinomycetes</taxon>
        <taxon>Micromonosporales</taxon>
        <taxon>Micromonosporaceae</taxon>
        <taxon>Dactylosporangium</taxon>
    </lineage>
</organism>
<feature type="region of interest" description="Disordered" evidence="1">
    <location>
        <begin position="1"/>
        <end position="31"/>
    </location>
</feature>
<feature type="compositionally biased region" description="Polar residues" evidence="1">
    <location>
        <begin position="63"/>
        <end position="76"/>
    </location>
</feature>
<dbReference type="Proteomes" id="UP000642070">
    <property type="component" value="Unassembled WGS sequence"/>
</dbReference>